<dbReference type="GO" id="GO:0004143">
    <property type="term" value="F:ATP-dependent diacylglycerol kinase activity"/>
    <property type="evidence" value="ECO:0007669"/>
    <property type="project" value="UniProtKB-EC"/>
</dbReference>
<protein>
    <recommendedName>
        <fullName evidence="4 24">Diacylglycerol kinase</fullName>
        <ecNumber evidence="3 24">2.7.1.107</ecNumber>
    </recommendedName>
</protein>
<keyword evidence="15 24" id="KW-1133">Transmembrane helix</keyword>
<keyword evidence="7 24" id="KW-0997">Cell inner membrane</keyword>
<evidence type="ECO:0000256" key="7">
    <source>
        <dbReference type="ARBA" id="ARBA00022519"/>
    </source>
</evidence>
<keyword evidence="9 24" id="KW-0812">Transmembrane</keyword>
<comment type="similarity">
    <text evidence="2 24">Belongs to the bacterial diacylglycerol kinase family.</text>
</comment>
<comment type="catalytic activity">
    <reaction evidence="24">
        <text>a 1,2-diacyl-sn-glycerol + ATP = a 1,2-diacyl-sn-glycero-3-phosphate + ADP + H(+)</text>
        <dbReference type="Rhea" id="RHEA:10272"/>
        <dbReference type="ChEBI" id="CHEBI:15378"/>
        <dbReference type="ChEBI" id="CHEBI:17815"/>
        <dbReference type="ChEBI" id="CHEBI:30616"/>
        <dbReference type="ChEBI" id="CHEBI:58608"/>
        <dbReference type="ChEBI" id="CHEBI:456216"/>
        <dbReference type="EC" id="2.7.1.107"/>
    </reaction>
</comment>
<feature type="binding site" evidence="21">
    <location>
        <position position="50"/>
    </location>
    <ligand>
        <name>substrate</name>
    </ligand>
</feature>
<dbReference type="InterPro" id="IPR000829">
    <property type="entry name" value="DAGK"/>
</dbReference>
<evidence type="ECO:0000256" key="18">
    <source>
        <dbReference type="ARBA" id="ARBA00023209"/>
    </source>
</evidence>
<dbReference type="Gene3D" id="1.10.287.3610">
    <property type="match status" value="1"/>
</dbReference>
<dbReference type="Proteomes" id="UP000278855">
    <property type="component" value="Unassembled WGS sequence"/>
</dbReference>
<evidence type="ECO:0000256" key="23">
    <source>
        <dbReference type="PIRSR" id="PIRSR600829-4"/>
    </source>
</evidence>
<feature type="transmembrane region" description="Helical" evidence="24">
    <location>
        <begin position="72"/>
        <end position="91"/>
    </location>
</feature>
<dbReference type="Proteomes" id="UP000273778">
    <property type="component" value="Chromosome"/>
</dbReference>
<dbReference type="GO" id="GO:0006654">
    <property type="term" value="P:phosphatidic acid biosynthetic process"/>
    <property type="evidence" value="ECO:0007669"/>
    <property type="project" value="InterPro"/>
</dbReference>
<dbReference type="EC" id="2.7.1.107" evidence="3 24"/>
<evidence type="ECO:0000256" key="6">
    <source>
        <dbReference type="ARBA" id="ARBA00022516"/>
    </source>
</evidence>
<evidence type="ECO:0000256" key="24">
    <source>
        <dbReference type="RuleBase" id="RU363065"/>
    </source>
</evidence>
<evidence type="ECO:0000256" key="9">
    <source>
        <dbReference type="ARBA" id="ARBA00022692"/>
    </source>
</evidence>
<name>A0A3N4E4Q8_9GAMM</name>
<feature type="active site" description="Proton acceptor" evidence="20">
    <location>
        <position position="110"/>
    </location>
</feature>
<comment type="cofactor">
    <cofactor evidence="23">
        <name>Mg(2+)</name>
        <dbReference type="ChEBI" id="CHEBI:18420"/>
    </cofactor>
    <text evidence="23">Mn(2+), Zn(2+), Cd(2+) and Co(2+) support activity to lesser extents.</text>
</comment>
<evidence type="ECO:0000313" key="28">
    <source>
        <dbReference type="Proteomes" id="UP000278855"/>
    </source>
</evidence>
<dbReference type="CDD" id="cd14264">
    <property type="entry name" value="DAGK_IM"/>
    <property type="match status" value="1"/>
</dbReference>
<reference evidence="28" key="2">
    <citation type="submission" date="2018-11" db="EMBL/GenBank/DDBJ databases">
        <title>Shewanella sp. R106.</title>
        <authorList>
            <person name="Hwang Y.J."/>
            <person name="Hwang C.Y."/>
        </authorList>
    </citation>
    <scope>NUCLEOTIDE SEQUENCE [LARGE SCALE GENOMIC DNA]</scope>
    <source>
        <strain evidence="28">R106</strain>
    </source>
</reference>
<evidence type="ECO:0000256" key="3">
    <source>
        <dbReference type="ARBA" id="ARBA00012133"/>
    </source>
</evidence>
<keyword evidence="11 22" id="KW-0547">Nucleotide-binding</keyword>
<evidence type="ECO:0000256" key="17">
    <source>
        <dbReference type="ARBA" id="ARBA00023136"/>
    </source>
</evidence>
<evidence type="ECO:0000256" key="5">
    <source>
        <dbReference type="ARBA" id="ARBA00022475"/>
    </source>
</evidence>
<reference evidence="25 27" key="1">
    <citation type="submission" date="2018-11" db="EMBL/GenBank/DDBJ databases">
        <title>Shewanella sp. M2.</title>
        <authorList>
            <person name="Hwang Y.J."/>
            <person name="Hwang C.Y."/>
        </authorList>
    </citation>
    <scope>NUCLEOTIDE SEQUENCE [LARGE SCALE GENOMIC DNA]</scope>
    <source>
        <strain evidence="25 27">M2</strain>
    </source>
</reference>
<evidence type="ECO:0000256" key="11">
    <source>
        <dbReference type="ARBA" id="ARBA00022741"/>
    </source>
</evidence>
<evidence type="ECO:0000256" key="2">
    <source>
        <dbReference type="ARBA" id="ARBA00005967"/>
    </source>
</evidence>
<keyword evidence="10 23" id="KW-0479">Metal-binding</keyword>
<feature type="binding site" evidence="21">
    <location>
        <begin position="153"/>
        <end position="158"/>
    </location>
    <ligand>
        <name>substrate</name>
    </ligand>
</feature>
<feature type="transmembrane region" description="Helical" evidence="24">
    <location>
        <begin position="137"/>
        <end position="156"/>
    </location>
</feature>
<gene>
    <name evidence="26" type="ORF">EGC77_09935</name>
    <name evidence="25" type="ORF">EGC80_03340</name>
</gene>
<keyword evidence="8 24" id="KW-0808">Transferase</keyword>
<accession>A0A3N4E4Q8</accession>
<organism evidence="26 28">
    <name type="scientific">Shewanella psychromarinicola</name>
    <dbReference type="NCBI Taxonomy" id="2487742"/>
    <lineage>
        <taxon>Bacteria</taxon>
        <taxon>Pseudomonadati</taxon>
        <taxon>Pseudomonadota</taxon>
        <taxon>Gammaproteobacteria</taxon>
        <taxon>Alteromonadales</taxon>
        <taxon>Shewanellaceae</taxon>
        <taxon>Shewanella</taxon>
    </lineage>
</organism>
<evidence type="ECO:0000256" key="19">
    <source>
        <dbReference type="ARBA" id="ARBA00023264"/>
    </source>
</evidence>
<evidence type="ECO:0000256" key="13">
    <source>
        <dbReference type="ARBA" id="ARBA00022840"/>
    </source>
</evidence>
<evidence type="ECO:0000313" key="26">
    <source>
        <dbReference type="EMBL" id="RPA32156.1"/>
    </source>
</evidence>
<feature type="transmembrane region" description="Helical" evidence="24">
    <location>
        <begin position="97"/>
        <end position="116"/>
    </location>
</feature>
<comment type="subcellular location">
    <subcellularLocation>
        <location evidence="1 24">Cell inner membrane</location>
        <topology evidence="1 24">Multi-pass membrane protein</topology>
    </subcellularLocation>
</comment>
<feature type="binding site" evidence="22">
    <location>
        <position position="69"/>
    </location>
    <ligand>
        <name>ATP</name>
        <dbReference type="ChEBI" id="CHEBI:30616"/>
    </ligand>
</feature>
<evidence type="ECO:0000256" key="1">
    <source>
        <dbReference type="ARBA" id="ARBA00004429"/>
    </source>
</evidence>
<evidence type="ECO:0000256" key="14">
    <source>
        <dbReference type="ARBA" id="ARBA00022842"/>
    </source>
</evidence>
<dbReference type="EMBL" id="RKKB01000003">
    <property type="protein sequence ID" value="RPA32156.1"/>
    <property type="molecule type" value="Genomic_DNA"/>
</dbReference>
<keyword evidence="12 24" id="KW-0418">Kinase</keyword>
<sequence length="159" mass="17568">MTTSVSSSTSDGNVIKNVIKNVTKNVTKNATKSVTAKQTRVVVKRHGIMRLLYTCKHTFNGLKWMCRNEAAFQQEILLFIPLTVFACMANISAPQSAILVLALLFVLFAELVNTAIEVVVDRIGLEFDTLSGLAKDIASAFVFLSMLMAAIVWWVILWA</sequence>
<evidence type="ECO:0000256" key="20">
    <source>
        <dbReference type="PIRSR" id="PIRSR600829-1"/>
    </source>
</evidence>
<evidence type="ECO:0000256" key="21">
    <source>
        <dbReference type="PIRSR" id="PIRSR600829-2"/>
    </source>
</evidence>
<dbReference type="EMBL" id="CP034073">
    <property type="protein sequence ID" value="AZG34063.1"/>
    <property type="molecule type" value="Genomic_DNA"/>
</dbReference>
<keyword evidence="27" id="KW-1185">Reference proteome</keyword>
<evidence type="ECO:0000313" key="25">
    <source>
        <dbReference type="EMBL" id="AZG34063.1"/>
    </source>
</evidence>
<dbReference type="PANTHER" id="PTHR34299:SF1">
    <property type="entry name" value="DIACYLGLYCEROL KINASE"/>
    <property type="match status" value="1"/>
</dbReference>
<feature type="binding site" evidence="22">
    <location>
        <position position="50"/>
    </location>
    <ligand>
        <name>ATP</name>
        <dbReference type="ChEBI" id="CHEBI:30616"/>
    </ligand>
</feature>
<feature type="binding site" evidence="23">
    <location>
        <position position="117"/>
    </location>
    <ligand>
        <name>a divalent metal cation</name>
        <dbReference type="ChEBI" id="CHEBI:60240"/>
    </ligand>
</feature>
<proteinExistence type="inferred from homology"/>
<evidence type="ECO:0000313" key="27">
    <source>
        <dbReference type="Proteomes" id="UP000273778"/>
    </source>
</evidence>
<feature type="binding site" evidence="23">
    <location>
        <position position="69"/>
    </location>
    <ligand>
        <name>a divalent metal cation</name>
        <dbReference type="ChEBI" id="CHEBI:60240"/>
    </ligand>
</feature>
<dbReference type="AlphaFoldDB" id="A0A3N4E4Q8"/>
<dbReference type="GO" id="GO:0046872">
    <property type="term" value="F:metal ion binding"/>
    <property type="evidence" value="ECO:0007669"/>
    <property type="project" value="UniProtKB-KW"/>
</dbReference>
<keyword evidence="13 22" id="KW-0067">ATP-binding</keyword>
<dbReference type="GO" id="GO:0005524">
    <property type="term" value="F:ATP binding"/>
    <property type="evidence" value="ECO:0007669"/>
    <property type="project" value="UniProtKB-KW"/>
</dbReference>
<feature type="binding site" evidence="21">
    <location>
        <begin position="71"/>
        <end position="75"/>
    </location>
    <ligand>
        <name>substrate</name>
    </ligand>
</feature>
<evidence type="ECO:0000256" key="15">
    <source>
        <dbReference type="ARBA" id="ARBA00022989"/>
    </source>
</evidence>
<dbReference type="Pfam" id="PF01219">
    <property type="entry name" value="DAGK_prokar"/>
    <property type="match status" value="1"/>
</dbReference>
<evidence type="ECO:0000256" key="8">
    <source>
        <dbReference type="ARBA" id="ARBA00022679"/>
    </source>
</evidence>
<evidence type="ECO:0000256" key="4">
    <source>
        <dbReference type="ARBA" id="ARBA00017575"/>
    </source>
</evidence>
<keyword evidence="19 24" id="KW-1208">Phospholipid metabolism</keyword>
<feature type="binding site" evidence="21">
    <location>
        <position position="110"/>
    </location>
    <ligand>
        <name>substrate</name>
    </ligand>
</feature>
<comment type="function">
    <text evidence="24">Catalyzes the ATP-dependent phosphorylation of sn-l,2-diacylglycerol (DAG) to phosphatidic acid. Involved in the recycling of diacylglycerol produced as a by-product during membrane-derived oligosaccharide (MDO) biosynthesis.</text>
</comment>
<dbReference type="OrthoDB" id="9796011at2"/>
<keyword evidence="5" id="KW-1003">Cell membrane</keyword>
<dbReference type="RefSeq" id="WP_124012738.1">
    <property type="nucleotide sequence ID" value="NZ_CP034073.1"/>
</dbReference>
<keyword evidence="6" id="KW-0444">Lipid biosynthesis</keyword>
<feature type="binding site" evidence="22">
    <location>
        <position position="117"/>
    </location>
    <ligand>
        <name>ATP</name>
        <dbReference type="ChEBI" id="CHEBI:30616"/>
    </ligand>
</feature>
<dbReference type="GO" id="GO:0005886">
    <property type="term" value="C:plasma membrane"/>
    <property type="evidence" value="ECO:0007669"/>
    <property type="project" value="UniProtKB-SubCell"/>
</dbReference>
<evidence type="ECO:0000256" key="16">
    <source>
        <dbReference type="ARBA" id="ARBA00023098"/>
    </source>
</evidence>
<dbReference type="InterPro" id="IPR033718">
    <property type="entry name" value="DAGK_prok"/>
</dbReference>
<dbReference type="KEGG" id="spsr:EGC80_03340"/>
<dbReference type="PANTHER" id="PTHR34299">
    <property type="entry name" value="DIACYLGLYCEROL KINASE"/>
    <property type="match status" value="1"/>
</dbReference>
<feature type="binding site" evidence="21">
    <location>
        <position position="139"/>
    </location>
    <ligand>
        <name>substrate</name>
    </ligand>
</feature>
<keyword evidence="14 23" id="KW-0460">Magnesium</keyword>
<dbReference type="InterPro" id="IPR036945">
    <property type="entry name" value="DAGK_sf"/>
</dbReference>
<keyword evidence="16 24" id="KW-0443">Lipid metabolism</keyword>
<keyword evidence="17 24" id="KW-0472">Membrane</keyword>
<dbReference type="PROSITE" id="PS01069">
    <property type="entry name" value="DAGK_PROKAR"/>
    <property type="match status" value="1"/>
</dbReference>
<evidence type="ECO:0000256" key="12">
    <source>
        <dbReference type="ARBA" id="ARBA00022777"/>
    </source>
</evidence>
<evidence type="ECO:0000256" key="22">
    <source>
        <dbReference type="PIRSR" id="PIRSR600829-3"/>
    </source>
</evidence>
<keyword evidence="18" id="KW-0594">Phospholipid biosynthesis</keyword>
<feature type="binding site" evidence="22">
    <location>
        <begin position="135"/>
        <end position="136"/>
    </location>
    <ligand>
        <name>ATP</name>
        <dbReference type="ChEBI" id="CHEBI:30616"/>
    </ligand>
</feature>
<evidence type="ECO:0000256" key="10">
    <source>
        <dbReference type="ARBA" id="ARBA00022723"/>
    </source>
</evidence>
<reference evidence="26" key="3">
    <citation type="submission" date="2018-11" db="EMBL/GenBank/DDBJ databases">
        <authorList>
            <person name="Hwang Y.J."/>
            <person name="Hwang C.Y."/>
        </authorList>
    </citation>
    <scope>NUCLEOTIDE SEQUENCE</scope>
    <source>
        <strain evidence="26">R106</strain>
    </source>
</reference>